<keyword evidence="1" id="KW-0732">Signal</keyword>
<feature type="signal peptide" evidence="1">
    <location>
        <begin position="1"/>
        <end position="26"/>
    </location>
</feature>
<keyword evidence="3" id="KW-1185">Reference proteome</keyword>
<gene>
    <name evidence="2" type="ORF">BgAZ_202040</name>
</gene>
<accession>A0AAD8PDE3</accession>
<reference evidence="2" key="1">
    <citation type="submission" date="2023-08" db="EMBL/GenBank/DDBJ databases">
        <title>Draft sequence of the Babesia gibsoni genome.</title>
        <authorList>
            <person name="Yamagishi J.Y."/>
            <person name="Xuan X.X."/>
        </authorList>
    </citation>
    <scope>NUCLEOTIDE SEQUENCE</scope>
    <source>
        <strain evidence="2">Azabu</strain>
    </source>
</reference>
<dbReference type="EMBL" id="JAVEPI010000002">
    <property type="protein sequence ID" value="KAK1443328.1"/>
    <property type="molecule type" value="Genomic_DNA"/>
</dbReference>
<evidence type="ECO:0000313" key="2">
    <source>
        <dbReference type="EMBL" id="KAK1443328.1"/>
    </source>
</evidence>
<evidence type="ECO:0000313" key="3">
    <source>
        <dbReference type="Proteomes" id="UP001230268"/>
    </source>
</evidence>
<sequence>MSSSLTLCTTSLILIPLLLSLEYSWGVDTRPNNLPDDGRVLKGVMVDLDNLELNKGYAFVTGRYGIAIRTVGLPLPGHHISAIVFNNSEVYKCSGIKGDVINSFDLCITKDEMLITIRVKGEELSFGRVGDQFFPLTMRDCYYKIKRMALPYSLDVKQRQSNSNVDVVGEAVYGMMSYDITSRYGTRIDKLVHDNITIWEDRDGSEFIGSAKIIHGLGVRVVSLLVENSQGFRTLCFIGDEGGYYSISAEEFAQYTKGGYSTVTELLEKRKERAA</sequence>
<organism evidence="2 3">
    <name type="scientific">Babesia gibsoni</name>
    <dbReference type="NCBI Taxonomy" id="33632"/>
    <lineage>
        <taxon>Eukaryota</taxon>
        <taxon>Sar</taxon>
        <taxon>Alveolata</taxon>
        <taxon>Apicomplexa</taxon>
        <taxon>Aconoidasida</taxon>
        <taxon>Piroplasmida</taxon>
        <taxon>Babesiidae</taxon>
        <taxon>Babesia</taxon>
    </lineage>
</organism>
<proteinExistence type="predicted"/>
<dbReference type="AlphaFoldDB" id="A0AAD8PDE3"/>
<evidence type="ECO:0000256" key="1">
    <source>
        <dbReference type="SAM" id="SignalP"/>
    </source>
</evidence>
<dbReference type="Proteomes" id="UP001230268">
    <property type="component" value="Unassembled WGS sequence"/>
</dbReference>
<feature type="chain" id="PRO_5042136166" evidence="1">
    <location>
        <begin position="27"/>
        <end position="275"/>
    </location>
</feature>
<name>A0AAD8PDE3_BABGI</name>
<comment type="caution">
    <text evidence="2">The sequence shown here is derived from an EMBL/GenBank/DDBJ whole genome shotgun (WGS) entry which is preliminary data.</text>
</comment>
<protein>
    <submittedName>
        <fullName evidence="2">Uncharacterized protein</fullName>
    </submittedName>
</protein>